<keyword evidence="2" id="KW-0732">Signal</keyword>
<feature type="signal peptide" evidence="2">
    <location>
        <begin position="1"/>
        <end position="28"/>
    </location>
</feature>
<feature type="region of interest" description="Disordered" evidence="1">
    <location>
        <begin position="156"/>
        <end position="179"/>
    </location>
</feature>
<sequence length="247" mass="26688">MSWYMNKSMGRIAGACGLALALSGCAHDANRSPKELLSLSVSGLSGVDRYAFSGDTAIGAASGTASRPAAFRGTVQHHDQVSVQTEGGADEMPAGVHPLRLLNDVERMAARAEVVPEASNGQRTVLRITADPAKAAKVWTNRLRSEFALLKNKVPANGSAASARDAGTRSQEKPSALREAWDRELDRSGKEFEAMLSTMSVRSTSTLVIDRKKLLPLSLEERTEFRYEANGKPARESRTTRIAFKRS</sequence>
<comment type="caution">
    <text evidence="3">The sequence shown here is derived from an EMBL/GenBank/DDBJ whole genome shotgun (WGS) entry which is preliminary data.</text>
</comment>
<organism evidence="3 4">
    <name type="scientific">Paenibacillus artemisiicola</name>
    <dbReference type="NCBI Taxonomy" id="1172618"/>
    <lineage>
        <taxon>Bacteria</taxon>
        <taxon>Bacillati</taxon>
        <taxon>Bacillota</taxon>
        <taxon>Bacilli</taxon>
        <taxon>Bacillales</taxon>
        <taxon>Paenibacillaceae</taxon>
        <taxon>Paenibacillus</taxon>
    </lineage>
</organism>
<evidence type="ECO:0000313" key="4">
    <source>
        <dbReference type="Proteomes" id="UP000670947"/>
    </source>
</evidence>
<feature type="chain" id="PRO_5045874916" description="Sporulation lipoprotein YhcN/YlaJ" evidence="2">
    <location>
        <begin position="29"/>
        <end position="247"/>
    </location>
</feature>
<dbReference type="Proteomes" id="UP000670947">
    <property type="component" value="Unassembled WGS sequence"/>
</dbReference>
<protein>
    <recommendedName>
        <fullName evidence="5">Sporulation lipoprotein YhcN/YlaJ</fullName>
    </recommendedName>
</protein>
<proteinExistence type="predicted"/>
<evidence type="ECO:0008006" key="5">
    <source>
        <dbReference type="Google" id="ProtNLM"/>
    </source>
</evidence>
<dbReference type="EMBL" id="JAGGDJ010000006">
    <property type="protein sequence ID" value="MBO7744991.1"/>
    <property type="molecule type" value="Genomic_DNA"/>
</dbReference>
<dbReference type="RefSeq" id="WP_208847903.1">
    <property type="nucleotide sequence ID" value="NZ_JAGGDJ010000006.1"/>
</dbReference>
<reference evidence="3 4" key="1">
    <citation type="submission" date="2021-03" db="EMBL/GenBank/DDBJ databases">
        <title>Paenibacillus artemisicola MWE-103 whole genome sequence.</title>
        <authorList>
            <person name="Ham Y.J."/>
        </authorList>
    </citation>
    <scope>NUCLEOTIDE SEQUENCE [LARGE SCALE GENOMIC DNA]</scope>
    <source>
        <strain evidence="3 4">MWE-103</strain>
    </source>
</reference>
<keyword evidence="4" id="KW-1185">Reference proteome</keyword>
<evidence type="ECO:0000256" key="1">
    <source>
        <dbReference type="SAM" id="MobiDB-lite"/>
    </source>
</evidence>
<evidence type="ECO:0000256" key="2">
    <source>
        <dbReference type="SAM" id="SignalP"/>
    </source>
</evidence>
<accession>A0ABS3W9I3</accession>
<dbReference type="PROSITE" id="PS51257">
    <property type="entry name" value="PROKAR_LIPOPROTEIN"/>
    <property type="match status" value="1"/>
</dbReference>
<gene>
    <name evidence="3" type="ORF">I8J29_12350</name>
</gene>
<name>A0ABS3W9I3_9BACL</name>
<evidence type="ECO:0000313" key="3">
    <source>
        <dbReference type="EMBL" id="MBO7744991.1"/>
    </source>
</evidence>
<feature type="compositionally biased region" description="Basic and acidic residues" evidence="1">
    <location>
        <begin position="166"/>
        <end position="179"/>
    </location>
</feature>